<dbReference type="InterPro" id="IPR014922">
    <property type="entry name" value="YdhG-like"/>
</dbReference>
<gene>
    <name evidence="2" type="ORF">QGM71_18320</name>
</gene>
<dbReference type="SUPFAM" id="SSF159888">
    <property type="entry name" value="YdhG-like"/>
    <property type="match status" value="1"/>
</dbReference>
<evidence type="ECO:0000313" key="2">
    <source>
        <dbReference type="EMBL" id="MEC5425440.1"/>
    </source>
</evidence>
<dbReference type="EMBL" id="JARZFX010000014">
    <property type="protein sequence ID" value="MEC5425440.1"/>
    <property type="molecule type" value="Genomic_DNA"/>
</dbReference>
<dbReference type="Proteomes" id="UP001335737">
    <property type="component" value="Unassembled WGS sequence"/>
</dbReference>
<dbReference type="Pfam" id="PF08818">
    <property type="entry name" value="DUF1801"/>
    <property type="match status" value="1"/>
</dbReference>
<organism evidence="2 3">
    <name type="scientific">Virgibacillus tibetensis</name>
    <dbReference type="NCBI Taxonomy" id="3042313"/>
    <lineage>
        <taxon>Bacteria</taxon>
        <taxon>Bacillati</taxon>
        <taxon>Bacillota</taxon>
        <taxon>Bacilli</taxon>
        <taxon>Bacillales</taxon>
        <taxon>Bacillaceae</taxon>
        <taxon>Virgibacillus</taxon>
    </lineage>
</organism>
<keyword evidence="3" id="KW-1185">Reference proteome</keyword>
<name>A0ABU6KJP0_9BACI</name>
<comment type="caution">
    <text evidence="2">The sequence shown here is derived from an EMBL/GenBank/DDBJ whole genome shotgun (WGS) entry which is preliminary data.</text>
</comment>
<accession>A0ABU6KJP0</accession>
<dbReference type="RefSeq" id="WP_327608981.1">
    <property type="nucleotide sequence ID" value="NZ_JARZFX010000014.1"/>
</dbReference>
<dbReference type="Gene3D" id="3.90.1150.200">
    <property type="match status" value="1"/>
</dbReference>
<reference evidence="2 3" key="1">
    <citation type="journal article" date="2024" name="Int. J. Syst. Evol. Microbiol.">
        <title>Virgibacillus tibetensis sp. nov., isolated from salt lake on the Tibetan Plateau of China.</title>
        <authorList>
            <person name="Phurbu D."/>
            <person name="Liu Z.-X."/>
            <person name="Wang R."/>
            <person name="Zheng Y.-Y."/>
            <person name="Liu H.-C."/>
            <person name="Zhou Y.-G."/>
            <person name="Yu Y.-J."/>
            <person name="Li A.-H."/>
        </authorList>
    </citation>
    <scope>NUCLEOTIDE SEQUENCE [LARGE SCALE GENOMIC DNA]</scope>
    <source>
        <strain evidence="2 3">C22-A2</strain>
    </source>
</reference>
<sequence>MPANKSIEVEEFLNGLPEHIREITVTLRNLIFDTSENIVEEMKWNKPCYIENGLVCYLQTAKGHVNLGFYFGASLEDKDELLEGTGKKMRHIRVTSLEEIQPAKYQALIKEAIRLKT</sequence>
<evidence type="ECO:0000313" key="3">
    <source>
        <dbReference type="Proteomes" id="UP001335737"/>
    </source>
</evidence>
<feature type="domain" description="YdhG-like" evidence="1">
    <location>
        <begin position="21"/>
        <end position="113"/>
    </location>
</feature>
<protein>
    <submittedName>
        <fullName evidence="2">DUF1801 domain-containing protein</fullName>
    </submittedName>
</protein>
<proteinExistence type="predicted"/>
<evidence type="ECO:0000259" key="1">
    <source>
        <dbReference type="Pfam" id="PF08818"/>
    </source>
</evidence>